<feature type="domain" description="Protein kinase" evidence="2">
    <location>
        <begin position="198"/>
        <end position="532"/>
    </location>
</feature>
<dbReference type="AlphaFoldDB" id="A0A8E2F9C2"/>
<dbReference type="CDD" id="cd00180">
    <property type="entry name" value="PKc"/>
    <property type="match status" value="1"/>
</dbReference>
<gene>
    <name evidence="3" type="ORF">AOQ84DRAFT_417367</name>
</gene>
<dbReference type="EMBL" id="KV748800">
    <property type="protein sequence ID" value="OCL12991.1"/>
    <property type="molecule type" value="Genomic_DNA"/>
</dbReference>
<evidence type="ECO:0000313" key="4">
    <source>
        <dbReference type="Proteomes" id="UP000250140"/>
    </source>
</evidence>
<proteinExistence type="predicted"/>
<dbReference type="Proteomes" id="UP000250140">
    <property type="component" value="Unassembled WGS sequence"/>
</dbReference>
<evidence type="ECO:0000259" key="2">
    <source>
        <dbReference type="PROSITE" id="PS50011"/>
    </source>
</evidence>
<protein>
    <submittedName>
        <fullName evidence="3">Kinase-like protein</fullName>
    </submittedName>
</protein>
<organism evidence="3 4">
    <name type="scientific">Glonium stellatum</name>
    <dbReference type="NCBI Taxonomy" id="574774"/>
    <lineage>
        <taxon>Eukaryota</taxon>
        <taxon>Fungi</taxon>
        <taxon>Dikarya</taxon>
        <taxon>Ascomycota</taxon>
        <taxon>Pezizomycotina</taxon>
        <taxon>Dothideomycetes</taxon>
        <taxon>Pleosporomycetidae</taxon>
        <taxon>Gloniales</taxon>
        <taxon>Gloniaceae</taxon>
        <taxon>Glonium</taxon>
    </lineage>
</organism>
<dbReference type="OrthoDB" id="248923at2759"/>
<reference evidence="3 4" key="1">
    <citation type="journal article" date="2016" name="Nat. Commun.">
        <title>Ectomycorrhizal ecology is imprinted in the genome of the dominant symbiotic fungus Cenococcum geophilum.</title>
        <authorList>
            <consortium name="DOE Joint Genome Institute"/>
            <person name="Peter M."/>
            <person name="Kohler A."/>
            <person name="Ohm R.A."/>
            <person name="Kuo A."/>
            <person name="Krutzmann J."/>
            <person name="Morin E."/>
            <person name="Arend M."/>
            <person name="Barry K.W."/>
            <person name="Binder M."/>
            <person name="Choi C."/>
            <person name="Clum A."/>
            <person name="Copeland A."/>
            <person name="Grisel N."/>
            <person name="Haridas S."/>
            <person name="Kipfer T."/>
            <person name="LaButti K."/>
            <person name="Lindquist E."/>
            <person name="Lipzen A."/>
            <person name="Maire R."/>
            <person name="Meier B."/>
            <person name="Mihaltcheva S."/>
            <person name="Molinier V."/>
            <person name="Murat C."/>
            <person name="Poggeler S."/>
            <person name="Quandt C.A."/>
            <person name="Sperisen C."/>
            <person name="Tritt A."/>
            <person name="Tisserant E."/>
            <person name="Crous P.W."/>
            <person name="Henrissat B."/>
            <person name="Nehls U."/>
            <person name="Egli S."/>
            <person name="Spatafora J.W."/>
            <person name="Grigoriev I.V."/>
            <person name="Martin F.M."/>
        </authorList>
    </citation>
    <scope>NUCLEOTIDE SEQUENCE [LARGE SCALE GENOMIC DNA]</scope>
    <source>
        <strain evidence="3 4">CBS 207.34</strain>
    </source>
</reference>
<dbReference type="PANTHER" id="PTHR44305">
    <property type="entry name" value="SI:DKEY-192D15.2-RELATED"/>
    <property type="match status" value="1"/>
</dbReference>
<accession>A0A8E2F9C2</accession>
<evidence type="ECO:0000256" key="1">
    <source>
        <dbReference type="SAM" id="MobiDB-lite"/>
    </source>
</evidence>
<name>A0A8E2F9C2_9PEZI</name>
<dbReference type="InterPro" id="IPR000719">
    <property type="entry name" value="Prot_kinase_dom"/>
</dbReference>
<dbReference type="SUPFAM" id="SSF56112">
    <property type="entry name" value="Protein kinase-like (PK-like)"/>
    <property type="match status" value="1"/>
</dbReference>
<dbReference type="GO" id="GO:0005524">
    <property type="term" value="F:ATP binding"/>
    <property type="evidence" value="ECO:0007669"/>
    <property type="project" value="InterPro"/>
</dbReference>
<dbReference type="SMART" id="SM00220">
    <property type="entry name" value="S_TKc"/>
    <property type="match status" value="1"/>
</dbReference>
<dbReference type="PANTHER" id="PTHR44305:SF24">
    <property type="entry name" value="TYROSINE-PROTEIN KINASE C03B1.5-RELATED"/>
    <property type="match status" value="1"/>
</dbReference>
<dbReference type="Pfam" id="PF00069">
    <property type="entry name" value="Pkinase"/>
    <property type="match status" value="1"/>
</dbReference>
<evidence type="ECO:0000313" key="3">
    <source>
        <dbReference type="EMBL" id="OCL12991.1"/>
    </source>
</evidence>
<dbReference type="GO" id="GO:0004672">
    <property type="term" value="F:protein kinase activity"/>
    <property type="evidence" value="ECO:0007669"/>
    <property type="project" value="InterPro"/>
</dbReference>
<feature type="compositionally biased region" description="Polar residues" evidence="1">
    <location>
        <begin position="729"/>
        <end position="740"/>
    </location>
</feature>
<dbReference type="InterPro" id="IPR053083">
    <property type="entry name" value="TF_kinase-domain_protein"/>
</dbReference>
<dbReference type="Gene3D" id="1.10.510.10">
    <property type="entry name" value="Transferase(Phosphotransferase) domain 1"/>
    <property type="match status" value="1"/>
</dbReference>
<feature type="compositionally biased region" description="Basic residues" evidence="1">
    <location>
        <begin position="894"/>
        <end position="911"/>
    </location>
</feature>
<keyword evidence="3" id="KW-0418">Kinase</keyword>
<keyword evidence="3" id="KW-0808">Transferase</keyword>
<feature type="region of interest" description="Disordered" evidence="1">
    <location>
        <begin position="721"/>
        <end position="749"/>
    </location>
</feature>
<dbReference type="PROSITE" id="PS50011">
    <property type="entry name" value="PROTEIN_KINASE_DOM"/>
    <property type="match status" value="1"/>
</dbReference>
<feature type="region of interest" description="Disordered" evidence="1">
    <location>
        <begin position="879"/>
        <end position="928"/>
    </location>
</feature>
<dbReference type="InterPro" id="IPR011009">
    <property type="entry name" value="Kinase-like_dom_sf"/>
</dbReference>
<keyword evidence="4" id="KW-1185">Reference proteome</keyword>
<sequence>MSLDGEAQCVVARRSIGAIATPDNPRIILPRPFFPRDKLAQILNRQTTLGILKCACKTCKRHAVALGRAFSTPTQYIDDIVGPLTSPTQEPSSSETCISLFGLLTYIGCPQLIIGFLEQRSRDFALEMDPTVFKPDMGTKYWPRFEKHHPAESKQIVTQFCNYIHQFAVPNMDSGAYSVYGPNTILPFINEEKIGAPNEQGEIMPEGSSGKVYAFEIYERYRKFPHARNVKKYARKELEGAPPLLFWLEKTNLERVNRLNHKHIVKMIKAYKHGGIFNIIFPCAKTNLDHYLRNPIFNSRELCAGPIESSLLWKQMLGIAKALNSIMEYSVSGKGSSQSSGCDRMTGFHFDLKPANILVEEDGNWVISDFGQASFIVPASGQSRLINQGGTDAYAPPEIDHLNETYTKRYDIWSLGCILLEFTAFVVRGYSGLCGSLDEEFGGLDNVRRTKSLGPRGEDQRFFIKSEINGEYELKPEIRAFMEDLCKAERARHKRSRDFLQRILALNLEMLEPKAENRIDIVDVVRRLGEIIQQGDLEAAAGGSLNITLHEGERVLGESDIISVNVWQFGEQWDKASIRIFEYAGQMLRINSVVNNIPSNQWMSRSEWQLVPGYAFQDDRSHSSSDRHIYFAQVKGIKFHICPSAVFAFGDANLDARVFQSVLLGQDVRENLQLVGVKFEKATSLSQAFMKKFKGNKSGSNSSNLNGYIRVQLWSEKPEDPSELHHESAFTQKASTSLPFSSGRRNRDARQKDEAPWCRVVIFHETGITTIIIRQNWRIEKHEKDQMPQPNPNRIRFVPTNTARDSRFSVTTFKPIDPADENCYPGIPLDKDMLRVQEEENEYHCRSVELTFRSVEERETFQKKYHHLKYGWRKERKNIESRPGIPGTTPLPGRSHRGGNRAAHGYKHKKSSPGDYDKPSGSDPEDGI</sequence>